<keyword evidence="3" id="KW-1185">Reference proteome</keyword>
<dbReference type="EMBL" id="PUHP01000502">
    <property type="protein sequence ID" value="TQN69576.1"/>
    <property type="molecule type" value="Genomic_DNA"/>
</dbReference>
<keyword evidence="1" id="KW-0732">Signal</keyword>
<accession>A0A5Q4BSC4</accession>
<sequence>MQLPTFALLTSMMLVTVSAESYKKNTVTAVCVTGNTLFCSAGNGNGGTCGGNNPDKFDKTATDANEAACKGKKLADHCEQTVLCP</sequence>
<protein>
    <submittedName>
        <fullName evidence="2">Uncharacterized protein</fullName>
    </submittedName>
</protein>
<dbReference type="OrthoDB" id="10418140at2759"/>
<name>A0A5Q4BSC4_9PEZI</name>
<gene>
    <name evidence="2" type="ORF">CSHISOI_05955</name>
</gene>
<comment type="caution">
    <text evidence="2">The sequence shown here is derived from an EMBL/GenBank/DDBJ whole genome shotgun (WGS) entry which is preliminary data.</text>
</comment>
<feature type="signal peptide" evidence="1">
    <location>
        <begin position="1"/>
        <end position="19"/>
    </location>
</feature>
<reference evidence="2 3" key="1">
    <citation type="journal article" date="2019" name="Sci. Rep.">
        <title>Colletotrichum shisoi sp. nov., an anthracnose pathogen of Perilla frutescens in Japan: molecular phylogenetic, morphological and genomic evidence.</title>
        <authorList>
            <person name="Gan P."/>
            <person name="Tsushima A."/>
            <person name="Hiroyama R."/>
            <person name="Narusaka M."/>
            <person name="Takano Y."/>
            <person name="Narusaka Y."/>
            <person name="Kawaradani M."/>
            <person name="Damm U."/>
            <person name="Shirasu K."/>
        </authorList>
    </citation>
    <scope>NUCLEOTIDE SEQUENCE [LARGE SCALE GENOMIC DNA]</scope>
    <source>
        <strain evidence="2 3">PG-2018a</strain>
    </source>
</reference>
<evidence type="ECO:0000313" key="2">
    <source>
        <dbReference type="EMBL" id="TQN69576.1"/>
    </source>
</evidence>
<proteinExistence type="predicted"/>
<dbReference type="AlphaFoldDB" id="A0A5Q4BSC4"/>
<evidence type="ECO:0000256" key="1">
    <source>
        <dbReference type="SAM" id="SignalP"/>
    </source>
</evidence>
<feature type="chain" id="PRO_5025007806" evidence="1">
    <location>
        <begin position="20"/>
        <end position="85"/>
    </location>
</feature>
<dbReference type="Proteomes" id="UP000326340">
    <property type="component" value="Unassembled WGS sequence"/>
</dbReference>
<evidence type="ECO:0000313" key="3">
    <source>
        <dbReference type="Proteomes" id="UP000326340"/>
    </source>
</evidence>
<organism evidence="2 3">
    <name type="scientific">Colletotrichum shisoi</name>
    <dbReference type="NCBI Taxonomy" id="2078593"/>
    <lineage>
        <taxon>Eukaryota</taxon>
        <taxon>Fungi</taxon>
        <taxon>Dikarya</taxon>
        <taxon>Ascomycota</taxon>
        <taxon>Pezizomycotina</taxon>
        <taxon>Sordariomycetes</taxon>
        <taxon>Hypocreomycetidae</taxon>
        <taxon>Glomerellales</taxon>
        <taxon>Glomerellaceae</taxon>
        <taxon>Colletotrichum</taxon>
        <taxon>Colletotrichum destructivum species complex</taxon>
    </lineage>
</organism>